<dbReference type="SUPFAM" id="SSF54631">
    <property type="entry name" value="CBS-domain pair"/>
    <property type="match status" value="1"/>
</dbReference>
<dbReference type="RefSeq" id="WP_207567472.1">
    <property type="nucleotide sequence ID" value="NZ_CP071446.1"/>
</dbReference>
<dbReference type="InterPro" id="IPR045865">
    <property type="entry name" value="ACT-like_dom_sf"/>
</dbReference>
<dbReference type="SUPFAM" id="SSF55021">
    <property type="entry name" value="ACT-like"/>
    <property type="match status" value="1"/>
</dbReference>
<name>A0ABX7SA35_9BACT</name>
<protein>
    <submittedName>
        <fullName evidence="5">CBS domain-containing protein</fullName>
    </submittedName>
</protein>
<dbReference type="PANTHER" id="PTHR43080">
    <property type="entry name" value="CBS DOMAIN-CONTAINING PROTEIN CBSX3, MITOCHONDRIAL"/>
    <property type="match status" value="1"/>
</dbReference>
<keyword evidence="1 2" id="KW-0129">CBS domain</keyword>
<reference evidence="5 6" key="1">
    <citation type="submission" date="2021-03" db="EMBL/GenBank/DDBJ databases">
        <title>Thermosipho ferrireducens sp.nov., an anaerobic thermophilic iron-reducing bacterium isolated from a deep-sea hydrothermal sulfide deposits.</title>
        <authorList>
            <person name="Zeng X."/>
            <person name="Chen Y."/>
            <person name="Shao Z."/>
        </authorList>
    </citation>
    <scope>NUCLEOTIDE SEQUENCE [LARGE SCALE GENOMIC DNA]</scope>
    <source>
        <strain evidence="5 6">JL129W03</strain>
    </source>
</reference>
<gene>
    <name evidence="5" type="ORF">JYK00_04405</name>
</gene>
<dbReference type="EMBL" id="CP071446">
    <property type="protein sequence ID" value="QTA38755.1"/>
    <property type="molecule type" value="Genomic_DNA"/>
</dbReference>
<dbReference type="PANTHER" id="PTHR43080:SF2">
    <property type="entry name" value="CBS DOMAIN-CONTAINING PROTEIN"/>
    <property type="match status" value="1"/>
</dbReference>
<dbReference type="Pfam" id="PF01842">
    <property type="entry name" value="ACT"/>
    <property type="match status" value="1"/>
</dbReference>
<dbReference type="PROSITE" id="PS51371">
    <property type="entry name" value="CBS"/>
    <property type="match status" value="1"/>
</dbReference>
<dbReference type="PROSITE" id="PS51671">
    <property type="entry name" value="ACT"/>
    <property type="match status" value="1"/>
</dbReference>
<dbReference type="Gene3D" id="3.10.580.10">
    <property type="entry name" value="CBS-domain"/>
    <property type="match status" value="1"/>
</dbReference>
<evidence type="ECO:0000259" key="3">
    <source>
        <dbReference type="PROSITE" id="PS51371"/>
    </source>
</evidence>
<dbReference type="Pfam" id="PF00571">
    <property type="entry name" value="CBS"/>
    <property type="match status" value="2"/>
</dbReference>
<dbReference type="InterPro" id="IPR002912">
    <property type="entry name" value="ACT_dom"/>
</dbReference>
<evidence type="ECO:0000313" key="6">
    <source>
        <dbReference type="Proteomes" id="UP000671862"/>
    </source>
</evidence>
<sequence>MNVKKWVVTHFPTIKKGASVGDALHTMREYACDYCIALDEEEKFDGVLYKSSIWEANMDEKIDDYITFPDFYVVEDSNVEEAALMMIENRDQILPVVNNNAEVIGVLGVQEILEAFTELSAMDEPGIRIILELADRPGELKRIIDVLANNQVNILSILTLKDENSKRQISIKVDSDDPESIASLLEIYEIKYLSIIEEEGF</sequence>
<evidence type="ECO:0000256" key="2">
    <source>
        <dbReference type="PROSITE-ProRule" id="PRU00703"/>
    </source>
</evidence>
<evidence type="ECO:0000259" key="4">
    <source>
        <dbReference type="PROSITE" id="PS51671"/>
    </source>
</evidence>
<feature type="domain" description="CBS" evidence="3">
    <location>
        <begin position="66"/>
        <end position="124"/>
    </location>
</feature>
<accession>A0ABX7SA35</accession>
<feature type="domain" description="ACT" evidence="4">
    <location>
        <begin position="128"/>
        <end position="201"/>
    </location>
</feature>
<dbReference type="InterPro" id="IPR000644">
    <property type="entry name" value="CBS_dom"/>
</dbReference>
<dbReference type="Gene3D" id="3.30.70.260">
    <property type="match status" value="1"/>
</dbReference>
<dbReference type="InterPro" id="IPR046342">
    <property type="entry name" value="CBS_dom_sf"/>
</dbReference>
<dbReference type="Proteomes" id="UP000671862">
    <property type="component" value="Chromosome"/>
</dbReference>
<keyword evidence="6" id="KW-1185">Reference proteome</keyword>
<dbReference type="InterPro" id="IPR051257">
    <property type="entry name" value="Diverse_CBS-Domain"/>
</dbReference>
<evidence type="ECO:0000256" key="1">
    <source>
        <dbReference type="ARBA" id="ARBA00023122"/>
    </source>
</evidence>
<proteinExistence type="predicted"/>
<organism evidence="5 6">
    <name type="scientific">Thermosipho ferrireducens</name>
    <dbReference type="NCBI Taxonomy" id="2571116"/>
    <lineage>
        <taxon>Bacteria</taxon>
        <taxon>Thermotogati</taxon>
        <taxon>Thermotogota</taxon>
        <taxon>Thermotogae</taxon>
        <taxon>Thermotogales</taxon>
        <taxon>Fervidobacteriaceae</taxon>
        <taxon>Thermosipho</taxon>
    </lineage>
</organism>
<evidence type="ECO:0000313" key="5">
    <source>
        <dbReference type="EMBL" id="QTA38755.1"/>
    </source>
</evidence>